<dbReference type="SMART" id="SM00220">
    <property type="entry name" value="S_TKc"/>
    <property type="match status" value="1"/>
</dbReference>
<keyword evidence="4" id="KW-0067">ATP-binding</keyword>
<organism evidence="6 7">
    <name type="scientific">Rhizobium straminoryzae</name>
    <dbReference type="NCBI Taxonomy" id="1387186"/>
    <lineage>
        <taxon>Bacteria</taxon>
        <taxon>Pseudomonadati</taxon>
        <taxon>Pseudomonadota</taxon>
        <taxon>Alphaproteobacteria</taxon>
        <taxon>Hyphomicrobiales</taxon>
        <taxon>Rhizobiaceae</taxon>
        <taxon>Rhizobium/Agrobacterium group</taxon>
        <taxon>Rhizobium</taxon>
    </lineage>
</organism>
<dbReference type="Pfam" id="PF00069">
    <property type="entry name" value="Pkinase"/>
    <property type="match status" value="1"/>
</dbReference>
<comment type="caution">
    <text evidence="6">The sequence shown here is derived from an EMBL/GenBank/DDBJ whole genome shotgun (WGS) entry which is preliminary data.</text>
</comment>
<evidence type="ECO:0000256" key="4">
    <source>
        <dbReference type="ARBA" id="ARBA00022840"/>
    </source>
</evidence>
<keyword evidence="3 6" id="KW-0418">Kinase</keyword>
<name>A0A549TFM5_9HYPH</name>
<protein>
    <submittedName>
        <fullName evidence="6">Protein kinase</fullName>
    </submittedName>
</protein>
<dbReference type="AlphaFoldDB" id="A0A549TFM5"/>
<dbReference type="EMBL" id="VJMG01000010">
    <property type="protein sequence ID" value="TRL41316.1"/>
    <property type="molecule type" value="Genomic_DNA"/>
</dbReference>
<feature type="domain" description="Protein kinase" evidence="5">
    <location>
        <begin position="69"/>
        <end position="307"/>
    </location>
</feature>
<dbReference type="PANTHER" id="PTHR43289:SF6">
    <property type="entry name" value="SERINE_THREONINE-PROTEIN KINASE NEKL-3"/>
    <property type="match status" value="1"/>
</dbReference>
<reference evidence="6 7" key="1">
    <citation type="submission" date="2019-07" db="EMBL/GenBank/DDBJ databases">
        <title>Ln-dependent methylotrophs.</title>
        <authorList>
            <person name="Tani A."/>
        </authorList>
    </citation>
    <scope>NUCLEOTIDE SEQUENCE [LARGE SCALE GENOMIC DNA]</scope>
    <source>
        <strain evidence="6 7">SM12</strain>
    </source>
</reference>
<evidence type="ECO:0000259" key="5">
    <source>
        <dbReference type="PROSITE" id="PS50011"/>
    </source>
</evidence>
<evidence type="ECO:0000313" key="7">
    <source>
        <dbReference type="Proteomes" id="UP000316801"/>
    </source>
</evidence>
<dbReference type="Gene3D" id="3.30.200.20">
    <property type="entry name" value="Phosphorylase Kinase, domain 1"/>
    <property type="match status" value="1"/>
</dbReference>
<dbReference type="PROSITE" id="PS50011">
    <property type="entry name" value="PROTEIN_KINASE_DOM"/>
    <property type="match status" value="1"/>
</dbReference>
<keyword evidence="1" id="KW-0808">Transferase</keyword>
<dbReference type="PANTHER" id="PTHR43289">
    <property type="entry name" value="MITOGEN-ACTIVATED PROTEIN KINASE KINASE KINASE 20-RELATED"/>
    <property type="match status" value="1"/>
</dbReference>
<dbReference type="InterPro" id="IPR000719">
    <property type="entry name" value="Prot_kinase_dom"/>
</dbReference>
<dbReference type="GO" id="GO:0005524">
    <property type="term" value="F:ATP binding"/>
    <property type="evidence" value="ECO:0007669"/>
    <property type="project" value="UniProtKB-KW"/>
</dbReference>
<keyword evidence="7" id="KW-1185">Reference proteome</keyword>
<dbReference type="SUPFAM" id="SSF56112">
    <property type="entry name" value="Protein kinase-like (PK-like)"/>
    <property type="match status" value="1"/>
</dbReference>
<proteinExistence type="predicted"/>
<dbReference type="Gene3D" id="1.10.510.10">
    <property type="entry name" value="Transferase(Phosphotransferase) domain 1"/>
    <property type="match status" value="1"/>
</dbReference>
<sequence length="307" mass="34124">MSNPADADHCREKEIAARFRALWDVLRPTGEGTVDEFRSLMRDRIRDALDRGAGKVIDGQEVEFIANTFVIDHLIAENTATQVHAVRHRDTGKIHALKCAKPECHSDPIIRDFLLREAEIGLTLCHPHIIRTHMLLRLQDGRPAILMEKGGLSLSARAGQGLLSARMIPEVVRGVLLALDHLSRVDRVHADISPGNILVAAEDPSIWKLCDFGLCRRQGERLPLDDLARAGTDAFQAPEQASGVGPDQRSDLYSLGRVLQWMLDKHTQGEPVDDGLRRLAAHLTMARPDDRPEHAQACLERYGLSPL</sequence>
<evidence type="ECO:0000256" key="3">
    <source>
        <dbReference type="ARBA" id="ARBA00022777"/>
    </source>
</evidence>
<accession>A0A549TFM5</accession>
<gene>
    <name evidence="6" type="ORF">FNA46_05110</name>
</gene>
<evidence type="ECO:0000256" key="2">
    <source>
        <dbReference type="ARBA" id="ARBA00022741"/>
    </source>
</evidence>
<evidence type="ECO:0000256" key="1">
    <source>
        <dbReference type="ARBA" id="ARBA00022679"/>
    </source>
</evidence>
<dbReference type="Proteomes" id="UP000316801">
    <property type="component" value="Unassembled WGS sequence"/>
</dbReference>
<keyword evidence="2" id="KW-0547">Nucleotide-binding</keyword>
<dbReference type="GO" id="GO:0004674">
    <property type="term" value="F:protein serine/threonine kinase activity"/>
    <property type="evidence" value="ECO:0007669"/>
    <property type="project" value="TreeGrafter"/>
</dbReference>
<dbReference type="InterPro" id="IPR011009">
    <property type="entry name" value="Kinase-like_dom_sf"/>
</dbReference>
<evidence type="ECO:0000313" key="6">
    <source>
        <dbReference type="EMBL" id="TRL41316.1"/>
    </source>
</evidence>